<dbReference type="PANTHER" id="PTHR28629:SF4">
    <property type="entry name" value="TRIOKINASE_FMN CYCLASE"/>
    <property type="match status" value="1"/>
</dbReference>
<dbReference type="InterPro" id="IPR050861">
    <property type="entry name" value="Dihydroxyacetone_Kinase"/>
</dbReference>
<feature type="domain" description="DhaK" evidence="1">
    <location>
        <begin position="7"/>
        <end position="329"/>
    </location>
</feature>
<dbReference type="NCBIfam" id="TIGR02363">
    <property type="entry name" value="dhaK1"/>
    <property type="match status" value="1"/>
</dbReference>
<keyword evidence="2" id="KW-0808">Transferase</keyword>
<name>A0ABZ2Y9D2_9BACT</name>
<keyword evidence="2" id="KW-0418">Kinase</keyword>
<dbReference type="RefSeq" id="WP_369017765.1">
    <property type="nucleotide sequence ID" value="NZ_CP121689.1"/>
</dbReference>
<dbReference type="Pfam" id="PF02733">
    <property type="entry name" value="Dak1"/>
    <property type="match status" value="1"/>
</dbReference>
<reference evidence="2 3" key="1">
    <citation type="submission" date="2023-03" db="EMBL/GenBank/DDBJ databases">
        <title>Novel Species.</title>
        <authorList>
            <person name="Ma S."/>
        </authorList>
    </citation>
    <scope>NUCLEOTIDE SEQUENCE [LARGE SCALE GENOMIC DNA]</scope>
    <source>
        <strain evidence="2 3">B11</strain>
    </source>
</reference>
<dbReference type="InterPro" id="IPR004006">
    <property type="entry name" value="DhaK_dom"/>
</dbReference>
<dbReference type="GO" id="GO:0047324">
    <property type="term" value="F:phosphoenolpyruvate-glycerone phosphotransferase activity"/>
    <property type="evidence" value="ECO:0007669"/>
    <property type="project" value="UniProtKB-EC"/>
</dbReference>
<dbReference type="EMBL" id="CP121689">
    <property type="protein sequence ID" value="WZL75616.1"/>
    <property type="molecule type" value="Genomic_DNA"/>
</dbReference>
<dbReference type="Proteomes" id="UP001461341">
    <property type="component" value="Chromosome"/>
</dbReference>
<proteinExistence type="predicted"/>
<sequence length="332" mass="35236">MKKILNVPQNAVPEMLAGMVKAHSGLITLLSGTQAVVRKDAPVKGKVAIISGGGSGHEPAHAGYVGRGMLDAALAGAVFAAPPLDDALAALKHCATEQGVLFIIKNYTGDRLLFDMLSEEAEDMGIPTRSVVVADDVAIAEREGTPGRRGVAGTVLIHKIAGARADLGGSLEEVYQVAQKAASWVRSMGVALSPCTLPGSTQPSFTLDEDQIEIGIGIHGEAGVRREKLQPARELTQKLLEKILVDLPYQAGDEVAVLVNGMGSTPLMELYIVFNEVETFLHSKGITIYKALVGEYMTSLDMAGFSITLLKLDAELKELLDHPCLTPCWVQS</sequence>
<keyword evidence="3" id="KW-1185">Reference proteome</keyword>
<dbReference type="InterPro" id="IPR012736">
    <property type="entry name" value="DhaK_1"/>
</dbReference>
<dbReference type="EC" id="2.7.1.121" evidence="2"/>
<organism evidence="2 3">
    <name type="scientific">Thermatribacter velox</name>
    <dbReference type="NCBI Taxonomy" id="3039681"/>
    <lineage>
        <taxon>Bacteria</taxon>
        <taxon>Pseudomonadati</taxon>
        <taxon>Atribacterota</taxon>
        <taxon>Atribacteria</taxon>
        <taxon>Atribacterales</taxon>
        <taxon>Thermatribacteraceae</taxon>
        <taxon>Thermatribacter</taxon>
    </lineage>
</organism>
<dbReference type="PROSITE" id="PS51481">
    <property type="entry name" value="DHAK"/>
    <property type="match status" value="1"/>
</dbReference>
<evidence type="ECO:0000259" key="1">
    <source>
        <dbReference type="PROSITE" id="PS51481"/>
    </source>
</evidence>
<dbReference type="Gene3D" id="3.40.50.10440">
    <property type="entry name" value="Dihydroxyacetone kinase, domain 1"/>
    <property type="match status" value="1"/>
</dbReference>
<gene>
    <name evidence="2" type="primary">dhaK</name>
    <name evidence="2" type="ORF">QBE54_08460</name>
</gene>
<accession>A0ABZ2Y9D2</accession>
<dbReference type="SUPFAM" id="SSF82549">
    <property type="entry name" value="DAK1/DegV-like"/>
    <property type="match status" value="1"/>
</dbReference>
<evidence type="ECO:0000313" key="3">
    <source>
        <dbReference type="Proteomes" id="UP001461341"/>
    </source>
</evidence>
<evidence type="ECO:0000313" key="2">
    <source>
        <dbReference type="EMBL" id="WZL75616.1"/>
    </source>
</evidence>
<dbReference type="PANTHER" id="PTHR28629">
    <property type="entry name" value="TRIOKINASE/FMN CYCLASE"/>
    <property type="match status" value="1"/>
</dbReference>
<protein>
    <submittedName>
        <fullName evidence="2">Dihydroxyacetone kinase subunit DhaK</fullName>
        <ecNumber evidence="2">2.7.1.121</ecNumber>
    </submittedName>
</protein>
<dbReference type="Gene3D" id="3.30.1180.20">
    <property type="entry name" value="Dihydroxyacetone kinase, domain 2"/>
    <property type="match status" value="1"/>
</dbReference>